<feature type="transmembrane region" description="Helical" evidence="2">
    <location>
        <begin position="321"/>
        <end position="345"/>
    </location>
</feature>
<evidence type="ECO:0000256" key="1">
    <source>
        <dbReference type="SAM" id="MobiDB-lite"/>
    </source>
</evidence>
<dbReference type="PANTHER" id="PTHR41771:SF1">
    <property type="entry name" value="MEMBRANE PROTEIN"/>
    <property type="match status" value="1"/>
</dbReference>
<keyword evidence="2" id="KW-1133">Transmembrane helix</keyword>
<proteinExistence type="predicted"/>
<feature type="transmembrane region" description="Helical" evidence="2">
    <location>
        <begin position="29"/>
        <end position="50"/>
    </location>
</feature>
<comment type="caution">
    <text evidence="3">The sequence shown here is derived from an EMBL/GenBank/DDBJ whole genome shotgun (WGS) entry which is preliminary data.</text>
</comment>
<evidence type="ECO:0000313" key="3">
    <source>
        <dbReference type="EMBL" id="MSB20120.1"/>
    </source>
</evidence>
<dbReference type="InterPro" id="IPR012507">
    <property type="entry name" value="YibE_F"/>
</dbReference>
<feature type="transmembrane region" description="Helical" evidence="2">
    <location>
        <begin position="272"/>
        <end position="300"/>
    </location>
</feature>
<evidence type="ECO:0000256" key="2">
    <source>
        <dbReference type="SAM" id="Phobius"/>
    </source>
</evidence>
<feature type="transmembrane region" description="Helical" evidence="2">
    <location>
        <begin position="229"/>
        <end position="252"/>
    </location>
</feature>
<gene>
    <name evidence="3" type="ORF">GKE97_11385</name>
</gene>
<evidence type="ECO:0000313" key="4">
    <source>
        <dbReference type="Proteomes" id="UP000434475"/>
    </source>
</evidence>
<keyword evidence="2" id="KW-0472">Membrane</keyword>
<protein>
    <submittedName>
        <fullName evidence="3">YibE/F family protein</fullName>
    </submittedName>
</protein>
<feature type="transmembrane region" description="Helical" evidence="2">
    <location>
        <begin position="145"/>
        <end position="163"/>
    </location>
</feature>
<sequence>MGSPDPIRLGAERTYPSMRFLRDPAQRRYYVPVVLCLALTALLLLLPTGYEGAVQYQEADRCAARVLAVDDSTIVDTGLVRSGEQRCTLELLGGRFQGRTATGINMLNGSLEQDKLFAPGDKAMVVVSCQGDEILSVTMTDHYRIGKEALLAAVFAVFLILFAGRTGLRAIVSFVLTVLMLWKVLVPLYLKGWNPILVGLAVTLALTLLIIALVYGFERRCAAAVSGAFLGILVTCVLGIVFTDLFQIHGAVMSYSESLLYSGYQDLNLTQIFMAAIFIGSSGAVMDLAVDITSAVNEVVKKRPDISRWEAVRSGMNVGRAAMGTMTTTLLLAYSGGYVALLMVFMAQGTPLYNILNYKYVASEIIHTIVGSFGLVTVAPLTALTSGFLLAGQREPSLPTPPVRRAAEGQSAPQGDSEHDRRLLRLLMRR</sequence>
<keyword evidence="2" id="KW-0812">Transmembrane</keyword>
<reference evidence="3 4" key="1">
    <citation type="journal article" date="2019" name="Nat. Med.">
        <title>A library of human gut bacterial isolates paired with longitudinal multiomics data enables mechanistic microbiome research.</title>
        <authorList>
            <person name="Poyet M."/>
            <person name="Groussin M."/>
            <person name="Gibbons S.M."/>
            <person name="Avila-Pacheco J."/>
            <person name="Jiang X."/>
            <person name="Kearney S.M."/>
            <person name="Perrotta A.R."/>
            <person name="Berdy B."/>
            <person name="Zhao S."/>
            <person name="Lieberman T.D."/>
            <person name="Swanson P.K."/>
            <person name="Smith M."/>
            <person name="Roesemann S."/>
            <person name="Alexander J.E."/>
            <person name="Rich S.A."/>
            <person name="Livny J."/>
            <person name="Vlamakis H."/>
            <person name="Clish C."/>
            <person name="Bullock K."/>
            <person name="Deik A."/>
            <person name="Scott J."/>
            <person name="Pierce K.A."/>
            <person name="Xavier R.J."/>
            <person name="Alm E.J."/>
        </authorList>
    </citation>
    <scope>NUCLEOTIDE SEQUENCE [LARGE SCALE GENOMIC DNA]</scope>
    <source>
        <strain evidence="3 4">BIOML-A2</strain>
    </source>
</reference>
<dbReference type="Proteomes" id="UP000434475">
    <property type="component" value="Unassembled WGS sequence"/>
</dbReference>
<dbReference type="PANTHER" id="PTHR41771">
    <property type="entry name" value="MEMBRANE PROTEIN-RELATED"/>
    <property type="match status" value="1"/>
</dbReference>
<organism evidence="3 4">
    <name type="scientific">Flavonifractor plautii</name>
    <name type="common">Fusobacterium plautii</name>
    <dbReference type="NCBI Taxonomy" id="292800"/>
    <lineage>
        <taxon>Bacteria</taxon>
        <taxon>Bacillati</taxon>
        <taxon>Bacillota</taxon>
        <taxon>Clostridia</taxon>
        <taxon>Eubacteriales</taxon>
        <taxon>Oscillospiraceae</taxon>
        <taxon>Flavonifractor</taxon>
    </lineage>
</organism>
<dbReference type="AlphaFoldDB" id="A0A6I2R564"/>
<dbReference type="EMBL" id="WKPR01000010">
    <property type="protein sequence ID" value="MSB20120.1"/>
    <property type="molecule type" value="Genomic_DNA"/>
</dbReference>
<dbReference type="Pfam" id="PF07907">
    <property type="entry name" value="YibE_F"/>
    <property type="match status" value="1"/>
</dbReference>
<feature type="region of interest" description="Disordered" evidence="1">
    <location>
        <begin position="395"/>
        <end position="418"/>
    </location>
</feature>
<feature type="transmembrane region" description="Helical" evidence="2">
    <location>
        <begin position="170"/>
        <end position="190"/>
    </location>
</feature>
<feature type="transmembrane region" description="Helical" evidence="2">
    <location>
        <begin position="196"/>
        <end position="217"/>
    </location>
</feature>
<feature type="transmembrane region" description="Helical" evidence="2">
    <location>
        <begin position="365"/>
        <end position="391"/>
    </location>
</feature>
<accession>A0A6I2R564</accession>
<name>A0A6I2R564_FLAPL</name>